<name>A0A1I8FIS2_9PLAT</name>
<dbReference type="AlphaFoldDB" id="A0A1I8FIS2"/>
<keyword evidence="1" id="KW-1185">Reference proteome</keyword>
<evidence type="ECO:0000313" key="1">
    <source>
        <dbReference type="Proteomes" id="UP000095280"/>
    </source>
</evidence>
<dbReference type="Proteomes" id="UP000095280">
    <property type="component" value="Unplaced"/>
</dbReference>
<proteinExistence type="predicted"/>
<accession>A0A1I8FIS2</accession>
<protein>
    <submittedName>
        <fullName evidence="2">Myosin motor domain-containing protein</fullName>
    </submittedName>
</protein>
<reference evidence="2" key="1">
    <citation type="submission" date="2016-11" db="UniProtKB">
        <authorList>
            <consortium name="WormBaseParasite"/>
        </authorList>
    </citation>
    <scope>IDENTIFICATION</scope>
</reference>
<evidence type="ECO:0000313" key="2">
    <source>
        <dbReference type="WBParaSite" id="maker-unitig_35711-snap-gene-0.1-mRNA-1"/>
    </source>
</evidence>
<dbReference type="WBParaSite" id="maker-unitig_35711-snap-gene-0.1-mRNA-1">
    <property type="protein sequence ID" value="maker-unitig_35711-snap-gene-0.1-mRNA-1"/>
    <property type="gene ID" value="maker-unitig_35711-snap-gene-0.1"/>
</dbReference>
<sequence length="301" mass="32216">QGGEYGLLDALAASVDRGDLKAVGVNLILARRRCQKLLWQKRRSRSRLWWMHRLRQERRRERGALRASALVALRRRSLIGDASAFEDDTPRASVLLRRAPSAQLRELGTPMRAQGWRAPIPSFGHVSGALLGLPDARAPYAFGAIGAIVRRSCVTYLAAKLRDAWTRICDDGSVDSCCQRCGLHLSGRPCATPAWPLKTVGSLRHRGFGLAGQHPGAALMGGCPAGADPTPAAGFSGGVFAALFMPAGSRGAGLRHLPADLRTASQITRSFSGLLVAVPPVFAAGRSQQSCHSVLIMASRT</sequence>
<organism evidence="1 2">
    <name type="scientific">Macrostomum lignano</name>
    <dbReference type="NCBI Taxonomy" id="282301"/>
    <lineage>
        <taxon>Eukaryota</taxon>
        <taxon>Metazoa</taxon>
        <taxon>Spiralia</taxon>
        <taxon>Lophotrochozoa</taxon>
        <taxon>Platyhelminthes</taxon>
        <taxon>Rhabditophora</taxon>
        <taxon>Macrostomorpha</taxon>
        <taxon>Macrostomida</taxon>
        <taxon>Macrostomidae</taxon>
        <taxon>Macrostomum</taxon>
    </lineage>
</organism>